<dbReference type="InterPro" id="IPR051815">
    <property type="entry name" value="Molybdate_resp_trans_reg"/>
</dbReference>
<evidence type="ECO:0000259" key="2">
    <source>
        <dbReference type="Pfam" id="PF00126"/>
    </source>
</evidence>
<gene>
    <name evidence="3" type="ORF">SAMN05660462_01216</name>
</gene>
<feature type="coiled-coil region" evidence="1">
    <location>
        <begin position="75"/>
        <end position="102"/>
    </location>
</feature>
<dbReference type="InterPro" id="IPR036388">
    <property type="entry name" value="WH-like_DNA-bd_sf"/>
</dbReference>
<accession>A0A1H3NS16</accession>
<dbReference type="SUPFAM" id="SSF46785">
    <property type="entry name" value="Winged helix' DNA-binding domain"/>
    <property type="match status" value="1"/>
</dbReference>
<dbReference type="STRING" id="415015.SAMN05660462_01216"/>
<sequence>MNLGWRIWLSKEDSRIFGKGPKELLLRTESMGSLRKAAMSMNMSYSKAWNLISNLEKALEIRILDKTIGGIDGGSSTLTQEGKELIRKYEELEKRVEEAVLKIYEEIF</sequence>
<dbReference type="PANTHER" id="PTHR30432:SF1">
    <property type="entry name" value="DNA-BINDING TRANSCRIPTIONAL DUAL REGULATOR MODE"/>
    <property type="match status" value="1"/>
</dbReference>
<dbReference type="InterPro" id="IPR000847">
    <property type="entry name" value="LysR_HTH_N"/>
</dbReference>
<keyword evidence="4" id="KW-1185">Reference proteome</keyword>
<dbReference type="Gene3D" id="1.10.10.10">
    <property type="entry name" value="Winged helix-like DNA-binding domain superfamily/Winged helix DNA-binding domain"/>
    <property type="match status" value="1"/>
</dbReference>
<dbReference type="Pfam" id="PF00126">
    <property type="entry name" value="HTH_1"/>
    <property type="match status" value="1"/>
</dbReference>
<dbReference type="Proteomes" id="UP000198625">
    <property type="component" value="Unassembled WGS sequence"/>
</dbReference>
<keyword evidence="1" id="KW-0175">Coiled coil</keyword>
<proteinExistence type="predicted"/>
<evidence type="ECO:0000313" key="3">
    <source>
        <dbReference type="EMBL" id="SDY91480.1"/>
    </source>
</evidence>
<organism evidence="3 4">
    <name type="scientific">Proteiniborus ethanoligenes</name>
    <dbReference type="NCBI Taxonomy" id="415015"/>
    <lineage>
        <taxon>Bacteria</taxon>
        <taxon>Bacillati</taxon>
        <taxon>Bacillota</taxon>
        <taxon>Clostridia</taxon>
        <taxon>Eubacteriales</taxon>
        <taxon>Proteiniborus</taxon>
    </lineage>
</organism>
<dbReference type="EMBL" id="FNQE01000011">
    <property type="protein sequence ID" value="SDY91480.1"/>
    <property type="molecule type" value="Genomic_DNA"/>
</dbReference>
<reference evidence="3 4" key="1">
    <citation type="submission" date="2016-10" db="EMBL/GenBank/DDBJ databases">
        <authorList>
            <person name="de Groot N.N."/>
        </authorList>
    </citation>
    <scope>NUCLEOTIDE SEQUENCE [LARGE SCALE GENOMIC DNA]</scope>
    <source>
        <strain evidence="3 4">DSM 21650</strain>
    </source>
</reference>
<feature type="domain" description="HTH lysR-type" evidence="2">
    <location>
        <begin position="26"/>
        <end position="82"/>
    </location>
</feature>
<dbReference type="InterPro" id="IPR036390">
    <property type="entry name" value="WH_DNA-bd_sf"/>
</dbReference>
<dbReference type="PANTHER" id="PTHR30432">
    <property type="entry name" value="TRANSCRIPTIONAL REGULATOR MODE"/>
    <property type="match status" value="1"/>
</dbReference>
<dbReference type="GO" id="GO:0003700">
    <property type="term" value="F:DNA-binding transcription factor activity"/>
    <property type="evidence" value="ECO:0007669"/>
    <property type="project" value="InterPro"/>
</dbReference>
<name>A0A1H3NS16_9FIRM</name>
<evidence type="ECO:0000256" key="1">
    <source>
        <dbReference type="SAM" id="Coils"/>
    </source>
</evidence>
<evidence type="ECO:0000313" key="4">
    <source>
        <dbReference type="Proteomes" id="UP000198625"/>
    </source>
</evidence>
<dbReference type="AlphaFoldDB" id="A0A1H3NS16"/>
<dbReference type="RefSeq" id="WP_176967886.1">
    <property type="nucleotide sequence ID" value="NZ_FNQE01000011.1"/>
</dbReference>
<protein>
    <submittedName>
        <fullName evidence="3">Molybdate transport system regulatory protein</fullName>
    </submittedName>
</protein>